<dbReference type="SUPFAM" id="SSF52540">
    <property type="entry name" value="P-loop containing nucleoside triphosphate hydrolases"/>
    <property type="match status" value="1"/>
</dbReference>
<dbReference type="InterPro" id="IPR027417">
    <property type="entry name" value="P-loop_NTPase"/>
</dbReference>
<protein>
    <recommendedName>
        <fullName evidence="3">Orc1-like AAA ATPase domain-containing protein</fullName>
    </recommendedName>
</protein>
<feature type="domain" description="Orc1-like AAA ATPase" evidence="3">
    <location>
        <begin position="20"/>
        <end position="192"/>
    </location>
</feature>
<gene>
    <name evidence="4" type="ORF">SVIO_103490</name>
</gene>
<sequence length="525" mass="57241">MDPARIHVLKGDESVRQEVRLLERDRELGLVHTALRRVLGGEGGVLMFEGARGFGKTSLLRFLRGEAAAQGFRVLHARGSEPERQFPWAVVRQLFERSLAADVAEAGDGTPLSGPATLINTLFDYEQARSSSGLASGGEELYSFVHGLYWLCCNLSEQQPLLLVIDDVQWADSSSLHFLSYLINRLEGESILVALAHTPAQPQADASQDLVISACSTPLTTVARLAPLSADAAREIVSTGLGAPPHDAVLRVCMAITEGNPLHLTELVKEMAAREVRPAESAVPRIRLLTPTLLAWDIRRHISQLPKEAVALAGAVAVLDPDADPRHCALVAGLKEREAAEAARLLRDAQILRAGVPYAFLSPIARHVVYADMAAQERNLAHRRAAMSLHGAEGDAATVADHLCRTDPGTPPGRWMCCAQRPVWRSRPATLPRPCAICDALSPSRRRSPSVRACWHSWDRRNCGCGTQVPSNTSPRPCAVLRIRRSVTRCAPNWRWRWPPAAAMGKRWTLPAEGVAPADPTRDLP</sequence>
<dbReference type="GO" id="GO:0005524">
    <property type="term" value="F:ATP binding"/>
    <property type="evidence" value="ECO:0007669"/>
    <property type="project" value="UniProtKB-KW"/>
</dbReference>
<evidence type="ECO:0000313" key="4">
    <source>
        <dbReference type="EMBL" id="GDY59726.1"/>
    </source>
</evidence>
<dbReference type="GO" id="GO:0004016">
    <property type="term" value="F:adenylate cyclase activity"/>
    <property type="evidence" value="ECO:0007669"/>
    <property type="project" value="TreeGrafter"/>
</dbReference>
<dbReference type="Proteomes" id="UP000301309">
    <property type="component" value="Unassembled WGS sequence"/>
</dbReference>
<dbReference type="Pfam" id="PF13191">
    <property type="entry name" value="AAA_16"/>
    <property type="match status" value="1"/>
</dbReference>
<name>A0A4D4LKB1_STRVO</name>
<dbReference type="Gene3D" id="3.40.50.300">
    <property type="entry name" value="P-loop containing nucleotide triphosphate hydrolases"/>
    <property type="match status" value="1"/>
</dbReference>
<evidence type="ECO:0000259" key="3">
    <source>
        <dbReference type="Pfam" id="PF13191"/>
    </source>
</evidence>
<keyword evidence="1" id="KW-0547">Nucleotide-binding</keyword>
<reference evidence="4 5" key="1">
    <citation type="journal article" date="2020" name="Int. J. Syst. Evol. Microbiol.">
        <title>Reclassification of Streptomyces castelarensis and Streptomyces sporoclivatus as later heterotypic synonyms of Streptomyces antimycoticus.</title>
        <authorList>
            <person name="Komaki H."/>
            <person name="Tamura T."/>
        </authorList>
    </citation>
    <scope>NUCLEOTIDE SEQUENCE [LARGE SCALE GENOMIC DNA]</scope>
    <source>
        <strain evidence="4 5">NBRC 13459</strain>
    </source>
</reference>
<dbReference type="AlphaFoldDB" id="A0A4D4LKB1"/>
<dbReference type="PANTHER" id="PTHR16305:SF35">
    <property type="entry name" value="TRANSCRIPTIONAL ACTIVATOR DOMAIN"/>
    <property type="match status" value="1"/>
</dbReference>
<evidence type="ECO:0000313" key="5">
    <source>
        <dbReference type="Proteomes" id="UP000301309"/>
    </source>
</evidence>
<evidence type="ECO:0000256" key="2">
    <source>
        <dbReference type="ARBA" id="ARBA00022840"/>
    </source>
</evidence>
<organism evidence="4 5">
    <name type="scientific">Streptomyces violaceusniger</name>
    <dbReference type="NCBI Taxonomy" id="68280"/>
    <lineage>
        <taxon>Bacteria</taxon>
        <taxon>Bacillati</taxon>
        <taxon>Actinomycetota</taxon>
        <taxon>Actinomycetes</taxon>
        <taxon>Kitasatosporales</taxon>
        <taxon>Streptomycetaceae</taxon>
        <taxon>Streptomyces</taxon>
        <taxon>Streptomyces violaceusniger group</taxon>
    </lineage>
</organism>
<proteinExistence type="predicted"/>
<evidence type="ECO:0000256" key="1">
    <source>
        <dbReference type="ARBA" id="ARBA00022741"/>
    </source>
</evidence>
<dbReference type="InterPro" id="IPR041664">
    <property type="entry name" value="AAA_16"/>
</dbReference>
<dbReference type="PANTHER" id="PTHR16305">
    <property type="entry name" value="TESTICULAR SOLUBLE ADENYLYL CYCLASE"/>
    <property type="match status" value="1"/>
</dbReference>
<dbReference type="GO" id="GO:0005737">
    <property type="term" value="C:cytoplasm"/>
    <property type="evidence" value="ECO:0007669"/>
    <property type="project" value="TreeGrafter"/>
</dbReference>
<dbReference type="EMBL" id="BJHW01000002">
    <property type="protein sequence ID" value="GDY59726.1"/>
    <property type="molecule type" value="Genomic_DNA"/>
</dbReference>
<keyword evidence="2" id="KW-0067">ATP-binding</keyword>
<keyword evidence="5" id="KW-1185">Reference proteome</keyword>
<accession>A0A4D4LKB1</accession>
<comment type="caution">
    <text evidence="4">The sequence shown here is derived from an EMBL/GenBank/DDBJ whole genome shotgun (WGS) entry which is preliminary data.</text>
</comment>